<reference evidence="1 2" key="1">
    <citation type="submission" date="2020-08" db="EMBL/GenBank/DDBJ databases">
        <title>Whole genome shotgun sequence of Actinoplanes ianthinogenes NBRC 13996.</title>
        <authorList>
            <person name="Komaki H."/>
            <person name="Tamura T."/>
        </authorList>
    </citation>
    <scope>NUCLEOTIDE SEQUENCE [LARGE SCALE GENOMIC DNA]</scope>
    <source>
        <strain evidence="1 2">NBRC 13996</strain>
    </source>
</reference>
<protein>
    <submittedName>
        <fullName evidence="1">Uncharacterized protein</fullName>
    </submittedName>
</protein>
<evidence type="ECO:0000313" key="1">
    <source>
        <dbReference type="EMBL" id="BCJ48035.1"/>
    </source>
</evidence>
<evidence type="ECO:0000313" key="2">
    <source>
        <dbReference type="Proteomes" id="UP000676967"/>
    </source>
</evidence>
<sequence length="59" mass="6431">MCVPVWLDVMVRSASAWATLESVTEAAASRTALAALMISLVRVRPRGRAVAFTRVDPSW</sequence>
<dbReference type="Proteomes" id="UP000676967">
    <property type="component" value="Chromosome"/>
</dbReference>
<keyword evidence="2" id="KW-1185">Reference proteome</keyword>
<organism evidence="1 2">
    <name type="scientific">Actinoplanes ianthinogenes</name>
    <dbReference type="NCBI Taxonomy" id="122358"/>
    <lineage>
        <taxon>Bacteria</taxon>
        <taxon>Bacillati</taxon>
        <taxon>Actinomycetota</taxon>
        <taxon>Actinomycetes</taxon>
        <taxon>Micromonosporales</taxon>
        <taxon>Micromonosporaceae</taxon>
        <taxon>Actinoplanes</taxon>
    </lineage>
</organism>
<accession>A0ABN6CSB9</accession>
<gene>
    <name evidence="1" type="ORF">Aiant_86920</name>
</gene>
<name>A0ABN6CSB9_9ACTN</name>
<proteinExistence type="predicted"/>
<dbReference type="EMBL" id="AP023356">
    <property type="protein sequence ID" value="BCJ48035.1"/>
    <property type="molecule type" value="Genomic_DNA"/>
</dbReference>